<name>A0A9X3AMX7_9ENTR</name>
<protein>
    <submittedName>
        <fullName evidence="1">Uncharacterized protein</fullName>
    </submittedName>
</protein>
<keyword evidence="2" id="KW-1185">Reference proteome</keyword>
<gene>
    <name evidence="1" type="ORF">MUA00_05175</name>
</gene>
<dbReference type="Proteomes" id="UP001150641">
    <property type="component" value="Unassembled WGS sequence"/>
</dbReference>
<reference evidence="1" key="1">
    <citation type="submission" date="2022-03" db="EMBL/GenBank/DDBJ databases">
        <title>Proposal of a novel genus Dryocolo and two novel species.</title>
        <authorList>
            <person name="Maddock D.W."/>
            <person name="Brady C.L."/>
            <person name="Denman S."/>
            <person name="Arnold D."/>
        </authorList>
    </citation>
    <scope>NUCLEOTIDE SEQUENCE</scope>
    <source>
        <strain evidence="1">H6W4</strain>
    </source>
</reference>
<proteinExistence type="predicted"/>
<organism evidence="1 2">
    <name type="scientific">Dryocola boscaweniae</name>
    <dbReference type="NCBI Taxonomy" id="2925397"/>
    <lineage>
        <taxon>Bacteria</taxon>
        <taxon>Pseudomonadati</taxon>
        <taxon>Pseudomonadota</taxon>
        <taxon>Gammaproteobacteria</taxon>
        <taxon>Enterobacterales</taxon>
        <taxon>Enterobacteriaceae</taxon>
        <taxon>Dryocola</taxon>
    </lineage>
</organism>
<dbReference type="EMBL" id="JALHAP010000072">
    <property type="protein sequence ID" value="MCT4701196.1"/>
    <property type="molecule type" value="Genomic_DNA"/>
</dbReference>
<evidence type="ECO:0000313" key="2">
    <source>
        <dbReference type="Proteomes" id="UP001150641"/>
    </source>
</evidence>
<dbReference type="RefSeq" id="WP_271121984.1">
    <property type="nucleotide sequence ID" value="NZ_JALHAN010000059.1"/>
</dbReference>
<accession>A0A9X3AMX7</accession>
<sequence>MSTLTKEWLLQTIADLEKECNAIPGVQNHDANNALEAMKLALSVLEARGELPLPDSPQQGEVDFATKVKAALSGMGDRQK</sequence>
<dbReference type="AlphaFoldDB" id="A0A9X3AMX7"/>
<evidence type="ECO:0000313" key="1">
    <source>
        <dbReference type="EMBL" id="MCT4701196.1"/>
    </source>
</evidence>
<comment type="caution">
    <text evidence="1">The sequence shown here is derived from an EMBL/GenBank/DDBJ whole genome shotgun (WGS) entry which is preliminary data.</text>
</comment>